<dbReference type="EMBL" id="LR796306">
    <property type="protein sequence ID" value="CAB4135851.1"/>
    <property type="molecule type" value="Genomic_DNA"/>
</dbReference>
<keyword evidence="1" id="KW-1133">Transmembrane helix</keyword>
<protein>
    <submittedName>
        <fullName evidence="4">Uncharacterized protein</fullName>
    </submittedName>
</protein>
<feature type="transmembrane region" description="Helical" evidence="1">
    <location>
        <begin position="246"/>
        <end position="267"/>
    </location>
</feature>
<dbReference type="EMBL" id="LR796828">
    <property type="protein sequence ID" value="CAB4168607.1"/>
    <property type="molecule type" value="Genomic_DNA"/>
</dbReference>
<evidence type="ECO:0000313" key="2">
    <source>
        <dbReference type="EMBL" id="CAB4135851.1"/>
    </source>
</evidence>
<name>A0A6J5RKY6_9CAUD</name>
<reference evidence="4" key="1">
    <citation type="submission" date="2020-05" db="EMBL/GenBank/DDBJ databases">
        <authorList>
            <person name="Chiriac C."/>
            <person name="Salcher M."/>
            <person name="Ghai R."/>
            <person name="Kavagutti S V."/>
        </authorList>
    </citation>
    <scope>NUCLEOTIDE SEQUENCE</scope>
</reference>
<evidence type="ECO:0000313" key="5">
    <source>
        <dbReference type="EMBL" id="CAB4204698.1"/>
    </source>
</evidence>
<evidence type="ECO:0000313" key="4">
    <source>
        <dbReference type="EMBL" id="CAB4194946.1"/>
    </source>
</evidence>
<proteinExistence type="predicted"/>
<dbReference type="EMBL" id="LR797219">
    <property type="protein sequence ID" value="CAB4194946.1"/>
    <property type="molecule type" value="Genomic_DNA"/>
</dbReference>
<dbReference type="EMBL" id="LR797351">
    <property type="protein sequence ID" value="CAB4204698.1"/>
    <property type="molecule type" value="Genomic_DNA"/>
</dbReference>
<accession>A0A6J5RKY6</accession>
<evidence type="ECO:0000313" key="3">
    <source>
        <dbReference type="EMBL" id="CAB4168607.1"/>
    </source>
</evidence>
<keyword evidence="1" id="KW-0812">Transmembrane</keyword>
<sequence>MSVVLNILSEFDGSGIDKAKKQFSQLETSGQKAQFLLKKAAIPATAALAGLGAVLFDAAKGAMEDEQAQAILAQTLRNTTGATDAQIKANEDWISAQGRLIGITDDELRPVLGRLTSQTHDVQKAQELARLAMDVSAGTGKNLTTVTEALAKAAGGNTAALAKLSPELKAMAKEGASADEMMAALSGTFMDQAEIAGNTTAGGMKKLSTAIGEAKEGIGAALLPILEKLMPVLQSFAQWAQDNPTILMVVVGAFGALAAAIVLVNLAMAANPVVLITAGIIALGIAIFAAYKKFQPFHDIVDAVFGGIKFWINEVTIPSFKLLLTVAKTIFNGIATIWNNTFGKLSFNIPSWVPGIGGKGFDVPNIPMMAAGGIVTSPTLAMIGEAGPEAVIPLSKMGGGMGGGSVTIHVNGGDPNAVVDALRRYMQVNGSVPIRTAY</sequence>
<feature type="transmembrane region" description="Helical" evidence="1">
    <location>
        <begin position="273"/>
        <end position="291"/>
    </location>
</feature>
<keyword evidence="1" id="KW-0472">Membrane</keyword>
<gene>
    <name evidence="4" type="ORF">UFOVP1275_11</name>
    <name evidence="5" type="ORF">UFOVP1401_19</name>
    <name evidence="2" type="ORF">UFOVP293_9</name>
    <name evidence="3" type="ORF">UFOVP884_9</name>
</gene>
<organism evidence="4">
    <name type="scientific">uncultured Caudovirales phage</name>
    <dbReference type="NCBI Taxonomy" id="2100421"/>
    <lineage>
        <taxon>Viruses</taxon>
        <taxon>Duplodnaviria</taxon>
        <taxon>Heunggongvirae</taxon>
        <taxon>Uroviricota</taxon>
        <taxon>Caudoviricetes</taxon>
        <taxon>Peduoviridae</taxon>
        <taxon>Maltschvirus</taxon>
        <taxon>Maltschvirus maltsch</taxon>
    </lineage>
</organism>
<evidence type="ECO:0000256" key="1">
    <source>
        <dbReference type="SAM" id="Phobius"/>
    </source>
</evidence>